<name>A0A979G616_CHIPD</name>
<accession>A0A979G616</accession>
<dbReference type="RefSeq" id="WP_012791506.1">
    <property type="nucleotide sequence ID" value="NC_013132.1"/>
</dbReference>
<proteinExistence type="predicted"/>
<dbReference type="AlphaFoldDB" id="A0A979G616"/>
<dbReference type="EMBL" id="CP001699">
    <property type="protein sequence ID" value="ACU61333.1"/>
    <property type="molecule type" value="Genomic_DNA"/>
</dbReference>
<protein>
    <submittedName>
        <fullName evidence="1">Uncharacterized protein</fullName>
    </submittedName>
</protein>
<reference evidence="2" key="1">
    <citation type="submission" date="2009-08" db="EMBL/GenBank/DDBJ databases">
        <title>The complete genome of Chitinophaga pinensis DSM 2588.</title>
        <authorList>
            <consortium name="US DOE Joint Genome Institute (JGI-PGF)"/>
            <person name="Lucas S."/>
            <person name="Copeland A."/>
            <person name="Lapidus A."/>
            <person name="Glavina del Rio T."/>
            <person name="Dalin E."/>
            <person name="Tice H."/>
            <person name="Bruce D."/>
            <person name="Goodwin L."/>
            <person name="Pitluck S."/>
            <person name="Kyrpides N."/>
            <person name="Mavromatis K."/>
            <person name="Ivanova N."/>
            <person name="Mikhailova N."/>
            <person name="Sims D."/>
            <person name="Meinche L."/>
            <person name="Brettin T."/>
            <person name="Detter J.C."/>
            <person name="Han C."/>
            <person name="Larimer F."/>
            <person name="Land M."/>
            <person name="Hauser L."/>
            <person name="Markowitz V."/>
            <person name="Cheng J.-F."/>
            <person name="Hugenholtz P."/>
            <person name="Woyke T."/>
            <person name="Wu D."/>
            <person name="Spring S."/>
            <person name="Klenk H.-P."/>
            <person name="Eisen J.A."/>
        </authorList>
    </citation>
    <scope>NUCLEOTIDE SEQUENCE [LARGE SCALE GENOMIC DNA]</scope>
    <source>
        <strain evidence="2">ATCC 43595 / DSM 2588 / LMG 13176 / NBRC 15968 / NCIMB 11800 / UQM 2034</strain>
    </source>
</reference>
<dbReference type="Proteomes" id="UP000002215">
    <property type="component" value="Chromosome"/>
</dbReference>
<gene>
    <name evidence="1" type="ordered locus">Cpin_3871</name>
</gene>
<evidence type="ECO:0000313" key="1">
    <source>
        <dbReference type="EMBL" id="ACU61333.1"/>
    </source>
</evidence>
<dbReference type="KEGG" id="cpi:Cpin_3871"/>
<reference evidence="1 2" key="2">
    <citation type="journal article" date="2010" name="Stand. Genomic Sci.">
        <title>Complete genome sequence of Chitinophaga pinensis type strain (UQM 2034).</title>
        <authorList>
            <person name="Glavina Del Rio T."/>
            <person name="Abt B."/>
            <person name="Spring S."/>
            <person name="Lapidus A."/>
            <person name="Nolan M."/>
            <person name="Tice H."/>
            <person name="Copeland A."/>
            <person name="Cheng J.F."/>
            <person name="Chen F."/>
            <person name="Bruce D."/>
            <person name="Goodwin L."/>
            <person name="Pitluck S."/>
            <person name="Ivanova N."/>
            <person name="Mavromatis K."/>
            <person name="Mikhailova N."/>
            <person name="Pati A."/>
            <person name="Chen A."/>
            <person name="Palaniappan K."/>
            <person name="Land M."/>
            <person name="Hauser L."/>
            <person name="Chang Y.J."/>
            <person name="Jeffries C.D."/>
            <person name="Chain P."/>
            <person name="Saunders E."/>
            <person name="Detter J.C."/>
            <person name="Brettin T."/>
            <person name="Rohde M."/>
            <person name="Goker M."/>
            <person name="Bristow J."/>
            <person name="Eisen J.A."/>
            <person name="Markowitz V."/>
            <person name="Hugenholtz P."/>
            <person name="Kyrpides N.C."/>
            <person name="Klenk H.P."/>
            <person name="Lucas S."/>
        </authorList>
    </citation>
    <scope>NUCLEOTIDE SEQUENCE [LARGE SCALE GENOMIC DNA]</scope>
    <source>
        <strain evidence="2">ATCC 43595 / DSM 2588 / LMG 13176 / NBRC 15968 / NCIMB 11800 / UQM 2034</strain>
    </source>
</reference>
<sequence length="47" mass="5241">MKYYSVSNGTDLSWEGFAESKESVQAQFPTGQVTEFKETEVAGIYEA</sequence>
<evidence type="ECO:0000313" key="2">
    <source>
        <dbReference type="Proteomes" id="UP000002215"/>
    </source>
</evidence>
<organism evidence="1 2">
    <name type="scientific">Chitinophaga pinensis (strain ATCC 43595 / DSM 2588 / LMG 13176 / NBRC 15968 / NCIMB 11800 / UQM 2034)</name>
    <dbReference type="NCBI Taxonomy" id="485918"/>
    <lineage>
        <taxon>Bacteria</taxon>
        <taxon>Pseudomonadati</taxon>
        <taxon>Bacteroidota</taxon>
        <taxon>Chitinophagia</taxon>
        <taxon>Chitinophagales</taxon>
        <taxon>Chitinophagaceae</taxon>
        <taxon>Chitinophaga</taxon>
    </lineage>
</organism>